<protein>
    <submittedName>
        <fullName evidence="10">Promethin</fullName>
    </submittedName>
</protein>
<dbReference type="EMBL" id="SRLO01000020">
    <property type="protein sequence ID" value="TNN85492.1"/>
    <property type="molecule type" value="Genomic_DNA"/>
</dbReference>
<dbReference type="GO" id="GO:0005811">
    <property type="term" value="C:lipid droplet"/>
    <property type="evidence" value="ECO:0007669"/>
    <property type="project" value="UniProtKB-SubCell"/>
</dbReference>
<organism evidence="10 11">
    <name type="scientific">Liparis tanakae</name>
    <name type="common">Tanaka's snailfish</name>
    <dbReference type="NCBI Taxonomy" id="230148"/>
    <lineage>
        <taxon>Eukaryota</taxon>
        <taxon>Metazoa</taxon>
        <taxon>Chordata</taxon>
        <taxon>Craniata</taxon>
        <taxon>Vertebrata</taxon>
        <taxon>Euteleostomi</taxon>
        <taxon>Actinopterygii</taxon>
        <taxon>Neopterygii</taxon>
        <taxon>Teleostei</taxon>
        <taxon>Neoteleostei</taxon>
        <taxon>Acanthomorphata</taxon>
        <taxon>Eupercaria</taxon>
        <taxon>Perciformes</taxon>
        <taxon>Cottioidei</taxon>
        <taxon>Cottales</taxon>
        <taxon>Liparidae</taxon>
        <taxon>Liparis</taxon>
    </lineage>
</organism>
<dbReference type="Pfam" id="PF16015">
    <property type="entry name" value="Promethin"/>
    <property type="match status" value="1"/>
</dbReference>
<dbReference type="OrthoDB" id="9943433at2759"/>
<dbReference type="InterPro" id="IPR029709">
    <property type="entry name" value="LDAF1"/>
</dbReference>
<accession>A0A4Z2J7S5</accession>
<keyword evidence="8 9" id="KW-0472">Membrane</keyword>
<dbReference type="AlphaFoldDB" id="A0A4Z2J7S5"/>
<feature type="transmembrane region" description="Helical" evidence="9">
    <location>
        <begin position="50"/>
        <end position="83"/>
    </location>
</feature>
<comment type="similarity">
    <text evidence="3">Belongs to the LDAF1 family.</text>
</comment>
<keyword evidence="6" id="KW-0256">Endoplasmic reticulum</keyword>
<comment type="caution">
    <text evidence="10">The sequence shown here is derived from an EMBL/GenBank/DDBJ whole genome shotgun (WGS) entry which is preliminary data.</text>
</comment>
<keyword evidence="4" id="KW-0551">Lipid droplet</keyword>
<sequence>MQHSGSNNSMTDFQKLWARRDDLVNRFNDDPKVAWLMETRIGQYLSSHPVLALAGLMFSAMAALPVGIFLSFALVTIVMSVVGFVLFEVFLLFIGGMILMCVLPGIALFSVMGGKVLDNHEESMESECGGKKMKEMQ</sequence>
<evidence type="ECO:0000256" key="4">
    <source>
        <dbReference type="ARBA" id="ARBA00022677"/>
    </source>
</evidence>
<evidence type="ECO:0000256" key="2">
    <source>
        <dbReference type="ARBA" id="ARBA00004502"/>
    </source>
</evidence>
<evidence type="ECO:0000256" key="3">
    <source>
        <dbReference type="ARBA" id="ARBA00007618"/>
    </source>
</evidence>
<keyword evidence="11" id="KW-1185">Reference proteome</keyword>
<evidence type="ECO:0000256" key="9">
    <source>
        <dbReference type="SAM" id="Phobius"/>
    </source>
</evidence>
<evidence type="ECO:0000256" key="6">
    <source>
        <dbReference type="ARBA" id="ARBA00022824"/>
    </source>
</evidence>
<keyword evidence="7 9" id="KW-1133">Transmembrane helix</keyword>
<reference evidence="10 11" key="1">
    <citation type="submission" date="2019-03" db="EMBL/GenBank/DDBJ databases">
        <title>First draft genome of Liparis tanakae, snailfish: a comprehensive survey of snailfish specific genes.</title>
        <authorList>
            <person name="Kim W."/>
            <person name="Song I."/>
            <person name="Jeong J.-H."/>
            <person name="Kim D."/>
            <person name="Kim S."/>
            <person name="Ryu S."/>
            <person name="Song J.Y."/>
            <person name="Lee S.K."/>
        </authorList>
    </citation>
    <scope>NUCLEOTIDE SEQUENCE [LARGE SCALE GENOMIC DNA]</scope>
    <source>
        <tissue evidence="10">Muscle</tissue>
    </source>
</reference>
<feature type="transmembrane region" description="Helical" evidence="9">
    <location>
        <begin position="89"/>
        <end position="111"/>
    </location>
</feature>
<evidence type="ECO:0000313" key="11">
    <source>
        <dbReference type="Proteomes" id="UP000314294"/>
    </source>
</evidence>
<dbReference type="PANTHER" id="PTHR14275">
    <property type="entry name" value="PROMETHIN"/>
    <property type="match status" value="1"/>
</dbReference>
<evidence type="ECO:0000256" key="1">
    <source>
        <dbReference type="ARBA" id="ARBA00004477"/>
    </source>
</evidence>
<keyword evidence="5 9" id="KW-0812">Transmembrane</keyword>
<dbReference type="PANTHER" id="PTHR14275:SF0">
    <property type="entry name" value="LIPID DROPLET ASSEMBLY FACTOR 1"/>
    <property type="match status" value="1"/>
</dbReference>
<proteinExistence type="inferred from homology"/>
<comment type="subcellular location">
    <subcellularLocation>
        <location evidence="1">Endoplasmic reticulum membrane</location>
        <topology evidence="1">Multi-pass membrane protein</topology>
    </subcellularLocation>
    <subcellularLocation>
        <location evidence="2">Lipid droplet</location>
    </subcellularLocation>
</comment>
<name>A0A4Z2J7S5_9TELE</name>
<dbReference type="GO" id="GO:0005789">
    <property type="term" value="C:endoplasmic reticulum membrane"/>
    <property type="evidence" value="ECO:0007669"/>
    <property type="project" value="UniProtKB-SubCell"/>
</dbReference>
<dbReference type="Proteomes" id="UP000314294">
    <property type="component" value="Unassembled WGS sequence"/>
</dbReference>
<evidence type="ECO:0000256" key="8">
    <source>
        <dbReference type="ARBA" id="ARBA00023136"/>
    </source>
</evidence>
<evidence type="ECO:0000256" key="5">
    <source>
        <dbReference type="ARBA" id="ARBA00022692"/>
    </source>
</evidence>
<evidence type="ECO:0000313" key="10">
    <source>
        <dbReference type="EMBL" id="TNN85492.1"/>
    </source>
</evidence>
<gene>
    <name evidence="10" type="primary">TMEM159</name>
    <name evidence="10" type="ORF">EYF80_004125</name>
</gene>
<evidence type="ECO:0000256" key="7">
    <source>
        <dbReference type="ARBA" id="ARBA00022989"/>
    </source>
</evidence>